<evidence type="ECO:0008006" key="3">
    <source>
        <dbReference type="Google" id="ProtNLM"/>
    </source>
</evidence>
<proteinExistence type="predicted"/>
<evidence type="ECO:0000313" key="2">
    <source>
        <dbReference type="EMBL" id="QEA06554.1"/>
    </source>
</evidence>
<feature type="coiled-coil region" evidence="1">
    <location>
        <begin position="794"/>
        <end position="821"/>
    </location>
</feature>
<organism evidence="2">
    <name type="scientific">uncultured organism</name>
    <dbReference type="NCBI Taxonomy" id="155900"/>
    <lineage>
        <taxon>unclassified sequences</taxon>
        <taxon>environmental samples</taxon>
    </lineage>
</organism>
<gene>
    <name evidence="2" type="ORF">KBTEX_02894</name>
</gene>
<feature type="coiled-coil region" evidence="1">
    <location>
        <begin position="400"/>
        <end position="448"/>
    </location>
</feature>
<dbReference type="EMBL" id="MN079151">
    <property type="protein sequence ID" value="QEA06554.1"/>
    <property type="molecule type" value="Genomic_DNA"/>
</dbReference>
<dbReference type="SUPFAM" id="SSF52540">
    <property type="entry name" value="P-loop containing nucleoside triphosphate hydrolases"/>
    <property type="match status" value="1"/>
</dbReference>
<accession>A0A5B8RGC9</accession>
<evidence type="ECO:0000256" key="1">
    <source>
        <dbReference type="SAM" id="Coils"/>
    </source>
</evidence>
<dbReference type="AlphaFoldDB" id="A0A5B8RGC9"/>
<feature type="coiled-coil region" evidence="1">
    <location>
        <begin position="683"/>
        <end position="745"/>
    </location>
</feature>
<dbReference type="Gene3D" id="3.40.50.300">
    <property type="entry name" value="P-loop containing nucleotide triphosphate hydrolases"/>
    <property type="match status" value="1"/>
</dbReference>
<dbReference type="Pfam" id="PF13558">
    <property type="entry name" value="SbcC_Walker_B"/>
    <property type="match status" value="1"/>
</dbReference>
<name>A0A5B8RGC9_9ZZZZ</name>
<reference evidence="2" key="1">
    <citation type="submission" date="2019-06" db="EMBL/GenBank/DDBJ databases">
        <authorList>
            <person name="Murdoch R.W."/>
            <person name="Fathepure B."/>
        </authorList>
    </citation>
    <scope>NUCLEOTIDE SEQUENCE</scope>
</reference>
<dbReference type="Pfam" id="PF13555">
    <property type="entry name" value="AAA_29"/>
    <property type="match status" value="1"/>
</dbReference>
<feature type="coiled-coil region" evidence="1">
    <location>
        <begin position="311"/>
        <end position="371"/>
    </location>
</feature>
<keyword evidence="1" id="KW-0175">Coiled coil</keyword>
<sequence length="1131" mass="129294">MELQPLDFTASEARAGFRLQATEVYNWGTFHDRVWRIEPDGDNALLTGDIGSGKSTLVDAVTTLLVPAQRITYNKAAGAEARERSLRSYVLGYYKSERDEAGAAAKPVALRDHNSYSVILARFRNEGFDHDVTLAQVFWVKDQGQPQRFYVVADAALSVAGDFADFGADINALKKRLRDAPRVEVHDTFPPYGAAFRRRFGINGEQALELFSQTVSMKSVGNLTEFVRSHMLEAAPVEEKIEALIGHFDDLNRAHDAVVNARRQIEALEPLVADADRHAELNSQVERWRACREALEPWFAGLKADLLEQRLERLGADLARTGSRIERLDERRRGQGEERDELRQAIAEQGGDRLERLAREIEERRREEQARRGRAEQYNRLARSLELPEAADADTFLDNQRRLAAERARTEARAGELQNQRTEAEVAFRELREQHEAIDTELTSLRQRRSNLPAASLALRQRLCEELDLEPEALPFAGELIQVRDDERDWEGAAERLLHNFGLSLLVPDTHYPVVAEWVERTHLRGRLVYYRVRQPRETRSADLHPDSLVRKLAIRPDSAFYPWLEKELARRFDYACCADLARFRREPKAITRAGQIKTGGERHEKDDRHRIDDRSRFILGWSNEAKIAALEKQAADLQQRMAESGDEIATLQKHAGELQQRATALGQLEMFADFRELDWRAVTSEIARLEEEKRHIEQASDQLRALQGQLEALEQARAETDAELDKARDERAKLEERRERATEALGAAWAVHQAATDAQREQAFPALRDLRPEALGEQQLTVESCDNRQSDMRRWLQERIDREEKQLKRLAERVVNVMADFCHEWPLETREMDANLAAAGEYAAMLATLRDDDLPRFEQRFKALLNENTIREVASFQAHLNRQRQGIRERIDIINRSLHGIDFNQGRYIELLAEPAVDAEIRDFQRDLRSCTEGTIGADDDAAYSEAKFLQVRGIIERLRGREGTAEADRRWRRKVTDVRNWFTFSAEEKWREDDSAYEHYTDSGGKSGGQKEKLAYTVLAASLAYQFGLEAGARRSRTFRFVVIDEAFGRGSDESARFGLELFRRLNLQLLIVTPLQKIHIIEPFVASVGFVHSPDGARSMVRNLTIEEYHAEKAARTGTGQADAAQSL</sequence>
<dbReference type="InterPro" id="IPR027417">
    <property type="entry name" value="P-loop_NTPase"/>
</dbReference>
<protein>
    <recommendedName>
        <fullName evidence="3">Chromosome partition protein Smc</fullName>
    </recommendedName>
</protein>
<feature type="coiled-coil region" evidence="1">
    <location>
        <begin position="628"/>
        <end position="655"/>
    </location>
</feature>